<evidence type="ECO:0000313" key="2">
    <source>
        <dbReference type="Proteomes" id="UP000662747"/>
    </source>
</evidence>
<keyword evidence="2" id="KW-1185">Reference proteome</keyword>
<dbReference type="Proteomes" id="UP000662747">
    <property type="component" value="Chromosome"/>
</dbReference>
<evidence type="ECO:0000313" key="1">
    <source>
        <dbReference type="EMBL" id="QSQ22371.1"/>
    </source>
</evidence>
<gene>
    <name evidence="1" type="ORF">JY651_45855</name>
</gene>
<accession>A0ABX7NVE0</accession>
<dbReference type="RefSeq" id="WP_206723948.1">
    <property type="nucleotide sequence ID" value="NZ_CP071090.1"/>
</dbReference>
<protein>
    <recommendedName>
        <fullName evidence="3">Lipoprotein</fullName>
    </recommendedName>
</protein>
<dbReference type="PROSITE" id="PS51257">
    <property type="entry name" value="PROKAR_LIPOPROTEIN"/>
    <property type="match status" value="1"/>
</dbReference>
<proteinExistence type="predicted"/>
<evidence type="ECO:0008006" key="3">
    <source>
        <dbReference type="Google" id="ProtNLM"/>
    </source>
</evidence>
<organism evidence="1 2">
    <name type="scientific">Pyxidicoccus parkwayensis</name>
    <dbReference type="NCBI Taxonomy" id="2813578"/>
    <lineage>
        <taxon>Bacteria</taxon>
        <taxon>Pseudomonadati</taxon>
        <taxon>Myxococcota</taxon>
        <taxon>Myxococcia</taxon>
        <taxon>Myxococcales</taxon>
        <taxon>Cystobacterineae</taxon>
        <taxon>Myxococcaceae</taxon>
        <taxon>Pyxidicoccus</taxon>
    </lineage>
</organism>
<reference evidence="1 2" key="1">
    <citation type="submission" date="2021-02" db="EMBL/GenBank/DDBJ databases">
        <title>De Novo genome assembly of isolated myxobacteria.</title>
        <authorList>
            <person name="Stevens D.C."/>
        </authorList>
    </citation>
    <scope>NUCLEOTIDE SEQUENCE [LARGE SCALE GENOMIC DNA]</scope>
    <source>
        <strain evidence="2">SCPEA02</strain>
    </source>
</reference>
<name>A0ABX7NVE0_9BACT</name>
<sequence>MKTWQLFEKSLLAAGALTLATACGAPGEEPSADTGWEATLTSEEQGLLAACDPVELGEVAEHACVHAELGPFAPVTAAALNAPVLVDVSLPHTAYNVTLPSTGFCGWGGRVGFIPDESSEFAFLLSRHRGVRIFDAATGAEVARECRYNVPSSVCGDLKTAIVADLEGGAEYYLQFLAIAERNSEFTLVIEETAHDHSEE</sequence>
<dbReference type="EMBL" id="CP071090">
    <property type="protein sequence ID" value="QSQ22371.1"/>
    <property type="molecule type" value="Genomic_DNA"/>
</dbReference>